<proteinExistence type="predicted"/>
<sequence>MPAVNTLTVHSLIPDQYGIDIVVKVVHPIVSVELDDNGKKVRVYEHLVGDATGCIILKSQQDLKGVIRIKKGYTQIIDGYLRLVVTNENMESISDNNVNVLLQNNLSTIKFVRKI</sequence>
<dbReference type="SUPFAM" id="SSF50249">
    <property type="entry name" value="Nucleic acid-binding proteins"/>
    <property type="match status" value="1"/>
</dbReference>
<gene>
    <name evidence="1" type="ORF">INT45_004595</name>
</gene>
<dbReference type="Gene3D" id="2.40.50.140">
    <property type="entry name" value="Nucleic acid-binding proteins"/>
    <property type="match status" value="1"/>
</dbReference>
<dbReference type="Proteomes" id="UP000646827">
    <property type="component" value="Unassembled WGS sequence"/>
</dbReference>
<dbReference type="EMBL" id="JAEPRB010000323">
    <property type="protein sequence ID" value="KAG2217140.1"/>
    <property type="molecule type" value="Genomic_DNA"/>
</dbReference>
<name>A0A8H7RUY9_9FUNG</name>
<evidence type="ECO:0000313" key="1">
    <source>
        <dbReference type="EMBL" id="KAG2217140.1"/>
    </source>
</evidence>
<organism evidence="1 2">
    <name type="scientific">Circinella minor</name>
    <dbReference type="NCBI Taxonomy" id="1195481"/>
    <lineage>
        <taxon>Eukaryota</taxon>
        <taxon>Fungi</taxon>
        <taxon>Fungi incertae sedis</taxon>
        <taxon>Mucoromycota</taxon>
        <taxon>Mucoromycotina</taxon>
        <taxon>Mucoromycetes</taxon>
        <taxon>Mucorales</taxon>
        <taxon>Lichtheimiaceae</taxon>
        <taxon>Circinella</taxon>
    </lineage>
</organism>
<evidence type="ECO:0000313" key="2">
    <source>
        <dbReference type="Proteomes" id="UP000646827"/>
    </source>
</evidence>
<comment type="caution">
    <text evidence="1">The sequence shown here is derived from an EMBL/GenBank/DDBJ whole genome shotgun (WGS) entry which is preliminary data.</text>
</comment>
<accession>A0A8H7RUY9</accession>
<keyword evidence="2" id="KW-1185">Reference proteome</keyword>
<protein>
    <submittedName>
        <fullName evidence="1">Uncharacterized protein</fullName>
    </submittedName>
</protein>
<reference evidence="1 2" key="1">
    <citation type="submission" date="2020-12" db="EMBL/GenBank/DDBJ databases">
        <title>Metabolic potential, ecology and presence of endohyphal bacteria is reflected in genomic diversity of Mucoromycotina.</title>
        <authorList>
            <person name="Muszewska A."/>
            <person name="Okrasinska A."/>
            <person name="Steczkiewicz K."/>
            <person name="Drgas O."/>
            <person name="Orlowska M."/>
            <person name="Perlinska-Lenart U."/>
            <person name="Aleksandrzak-Piekarczyk T."/>
            <person name="Szatraj K."/>
            <person name="Zielenkiewicz U."/>
            <person name="Pilsyk S."/>
            <person name="Malc E."/>
            <person name="Mieczkowski P."/>
            <person name="Kruszewska J.S."/>
            <person name="Biernat P."/>
            <person name="Pawlowska J."/>
        </authorList>
    </citation>
    <scope>NUCLEOTIDE SEQUENCE [LARGE SCALE GENOMIC DNA]</scope>
    <source>
        <strain evidence="1 2">CBS 142.35</strain>
    </source>
</reference>
<dbReference type="InterPro" id="IPR012340">
    <property type="entry name" value="NA-bd_OB-fold"/>
</dbReference>
<dbReference type="OrthoDB" id="2274046at2759"/>
<dbReference type="AlphaFoldDB" id="A0A8H7RUY9"/>